<dbReference type="InterPro" id="IPR016140">
    <property type="entry name" value="Bifunc_inhib/LTP/seed_store"/>
</dbReference>
<dbReference type="CDD" id="cd01960">
    <property type="entry name" value="nsLTP1"/>
    <property type="match status" value="1"/>
</dbReference>
<dbReference type="SUPFAM" id="SSF47699">
    <property type="entry name" value="Bifunctional inhibitor/lipid-transfer protein/seed storage 2S albumin"/>
    <property type="match status" value="1"/>
</dbReference>
<dbReference type="OMA" id="QIACGCL"/>
<evidence type="ECO:0000313" key="10">
    <source>
        <dbReference type="Proteomes" id="UP000215914"/>
    </source>
</evidence>
<dbReference type="GO" id="GO:0008289">
    <property type="term" value="F:lipid binding"/>
    <property type="evidence" value="ECO:0007669"/>
    <property type="project" value="UniProtKB-KW"/>
</dbReference>
<organism evidence="9 10">
    <name type="scientific">Helianthus annuus</name>
    <name type="common">Common sunflower</name>
    <dbReference type="NCBI Taxonomy" id="4232"/>
    <lineage>
        <taxon>Eukaryota</taxon>
        <taxon>Viridiplantae</taxon>
        <taxon>Streptophyta</taxon>
        <taxon>Embryophyta</taxon>
        <taxon>Tracheophyta</taxon>
        <taxon>Spermatophyta</taxon>
        <taxon>Magnoliopsida</taxon>
        <taxon>eudicotyledons</taxon>
        <taxon>Gunneridae</taxon>
        <taxon>Pentapetalae</taxon>
        <taxon>asterids</taxon>
        <taxon>campanulids</taxon>
        <taxon>Asterales</taxon>
        <taxon>Asteraceae</taxon>
        <taxon>Asteroideae</taxon>
        <taxon>Heliantheae alliance</taxon>
        <taxon>Heliantheae</taxon>
        <taxon>Helianthus</taxon>
    </lineage>
</organism>
<name>A0A251S466_HELAN</name>
<dbReference type="InterPro" id="IPR036312">
    <property type="entry name" value="Bifun_inhib/LTP/seed_sf"/>
</dbReference>
<comment type="similarity">
    <text evidence="1 5">Belongs to the plant LTP family.</text>
</comment>
<proteinExistence type="inferred from homology"/>
<evidence type="ECO:0000256" key="5">
    <source>
        <dbReference type="RuleBase" id="RU000628"/>
    </source>
</evidence>
<evidence type="ECO:0000256" key="2">
    <source>
        <dbReference type="ARBA" id="ARBA00022448"/>
    </source>
</evidence>
<dbReference type="Pfam" id="PF00234">
    <property type="entry name" value="Tryp_alpha_amyl"/>
    <property type="match status" value="1"/>
</dbReference>
<reference evidence="8" key="3">
    <citation type="submission" date="2020-06" db="EMBL/GenBank/DDBJ databases">
        <title>Helianthus annuus Genome sequencing and assembly Release 2.</title>
        <authorList>
            <person name="Gouzy J."/>
            <person name="Langlade N."/>
            <person name="Munos S."/>
        </authorList>
    </citation>
    <scope>NUCLEOTIDE SEQUENCE</scope>
    <source>
        <tissue evidence="8">Leaves</tissue>
    </source>
</reference>
<evidence type="ECO:0000256" key="3">
    <source>
        <dbReference type="ARBA" id="ARBA00023121"/>
    </source>
</evidence>
<keyword evidence="2 5" id="KW-0813">Transport</keyword>
<dbReference type="OrthoDB" id="1890443at2759"/>
<evidence type="ECO:0000256" key="4">
    <source>
        <dbReference type="ARBA" id="ARBA00023157"/>
    </source>
</evidence>
<reference evidence="9" key="2">
    <citation type="submission" date="2017-02" db="EMBL/GenBank/DDBJ databases">
        <title>Sunflower complete genome.</title>
        <authorList>
            <person name="Langlade N."/>
            <person name="Munos S."/>
        </authorList>
    </citation>
    <scope>NUCLEOTIDE SEQUENCE [LARGE SCALE GENOMIC DNA]</scope>
    <source>
        <tissue evidence="9">Leaves</tissue>
    </source>
</reference>
<dbReference type="PRINTS" id="PR00382">
    <property type="entry name" value="LIPIDTRNSFER"/>
</dbReference>
<dbReference type="Gramene" id="mRNA:HanXRQr2_Chr15g0671891">
    <property type="protein sequence ID" value="mRNA:HanXRQr2_Chr15g0671891"/>
    <property type="gene ID" value="HanXRQr2_Chr15g0671891"/>
</dbReference>
<keyword evidence="10" id="KW-1185">Reference proteome</keyword>
<feature type="domain" description="Bifunctional inhibitor/plant lipid transfer protein/seed storage helical" evidence="7">
    <location>
        <begin position="45"/>
        <end position="129"/>
    </location>
</feature>
<dbReference type="Proteomes" id="UP000215914">
    <property type="component" value="Chromosome 15"/>
</dbReference>
<dbReference type="EMBL" id="CM007904">
    <property type="protein sequence ID" value="OTF93639.1"/>
    <property type="molecule type" value="Genomic_DNA"/>
</dbReference>
<accession>A0A251S466</accession>
<evidence type="ECO:0000256" key="1">
    <source>
        <dbReference type="ARBA" id="ARBA00009748"/>
    </source>
</evidence>
<evidence type="ECO:0000259" key="7">
    <source>
        <dbReference type="SMART" id="SM00499"/>
    </source>
</evidence>
<feature type="chain" id="PRO_5041059486" description="Non-specific lipid-transfer protein" evidence="6">
    <location>
        <begin position="43"/>
        <end position="133"/>
    </location>
</feature>
<dbReference type="InParanoid" id="A0A251S466"/>
<dbReference type="Gene3D" id="1.10.110.10">
    <property type="entry name" value="Plant lipid-transfer and hydrophobic proteins"/>
    <property type="match status" value="1"/>
</dbReference>
<sequence>MLHNQTHNKKKHIACSTMAGMMMKVLCLTMACMVVVAPYAEAVSCSDVVNKLSPCISYLKNGGSVSAACCNGIKGLNAAAKSTADKKTACGCLKNAYQSISGIKADNASGLPKKCGVNIPYKISMSTNCNNIK</sequence>
<keyword evidence="3 5" id="KW-0446">Lipid-binding</keyword>
<evidence type="ECO:0000313" key="9">
    <source>
        <dbReference type="EMBL" id="OTF93639.1"/>
    </source>
</evidence>
<dbReference type="FunCoup" id="A0A251S466">
    <property type="interactions" value="1972"/>
</dbReference>
<comment type="function">
    <text evidence="5">Plant non-specific lipid-transfer proteins transfer phospholipids as well as galactolipids across membranes. May play a role in wax or cutin deposition in the cell walls of expanding epidermal cells and certain secretory tissues.</text>
</comment>
<protein>
    <recommendedName>
        <fullName evidence="5">Non-specific lipid-transfer protein</fullName>
    </recommendedName>
</protein>
<dbReference type="EMBL" id="MNCJ02000330">
    <property type="protein sequence ID" value="KAF5762694.1"/>
    <property type="molecule type" value="Genomic_DNA"/>
</dbReference>
<feature type="signal peptide" evidence="6">
    <location>
        <begin position="1"/>
        <end position="42"/>
    </location>
</feature>
<dbReference type="PROSITE" id="PS00597">
    <property type="entry name" value="PLANT_LTP"/>
    <property type="match status" value="1"/>
</dbReference>
<dbReference type="SMART" id="SM00499">
    <property type="entry name" value="AAI"/>
    <property type="match status" value="1"/>
</dbReference>
<keyword evidence="4" id="KW-1015">Disulfide bond</keyword>
<dbReference type="FunFam" id="1.10.110.10:FF:000002">
    <property type="entry name" value="Non-specific lipid-transfer protein"/>
    <property type="match status" value="1"/>
</dbReference>
<evidence type="ECO:0000256" key="6">
    <source>
        <dbReference type="SAM" id="SignalP"/>
    </source>
</evidence>
<dbReference type="GO" id="GO:0006869">
    <property type="term" value="P:lipid transport"/>
    <property type="evidence" value="ECO:0007669"/>
    <property type="project" value="InterPro"/>
</dbReference>
<evidence type="ECO:0000313" key="8">
    <source>
        <dbReference type="EMBL" id="KAF5762694.1"/>
    </source>
</evidence>
<dbReference type="AlphaFoldDB" id="A0A251S466"/>
<reference evidence="8 10" key="1">
    <citation type="journal article" date="2017" name="Nature">
        <title>The sunflower genome provides insights into oil metabolism, flowering and Asterid evolution.</title>
        <authorList>
            <person name="Badouin H."/>
            <person name="Gouzy J."/>
            <person name="Grassa C.J."/>
            <person name="Murat F."/>
            <person name="Staton S.E."/>
            <person name="Cottret L."/>
            <person name="Lelandais-Briere C."/>
            <person name="Owens G.L."/>
            <person name="Carrere S."/>
            <person name="Mayjonade B."/>
            <person name="Legrand L."/>
            <person name="Gill N."/>
            <person name="Kane N.C."/>
            <person name="Bowers J.E."/>
            <person name="Hubner S."/>
            <person name="Bellec A."/>
            <person name="Berard A."/>
            <person name="Berges H."/>
            <person name="Blanchet N."/>
            <person name="Boniface M.C."/>
            <person name="Brunel D."/>
            <person name="Catrice O."/>
            <person name="Chaidir N."/>
            <person name="Claudel C."/>
            <person name="Donnadieu C."/>
            <person name="Faraut T."/>
            <person name="Fievet G."/>
            <person name="Helmstetter N."/>
            <person name="King M."/>
            <person name="Knapp S.J."/>
            <person name="Lai Z."/>
            <person name="Le Paslier M.C."/>
            <person name="Lippi Y."/>
            <person name="Lorenzon L."/>
            <person name="Mandel J.R."/>
            <person name="Marage G."/>
            <person name="Marchand G."/>
            <person name="Marquand E."/>
            <person name="Bret-Mestries E."/>
            <person name="Morien E."/>
            <person name="Nambeesan S."/>
            <person name="Nguyen T."/>
            <person name="Pegot-Espagnet P."/>
            <person name="Pouilly N."/>
            <person name="Raftis F."/>
            <person name="Sallet E."/>
            <person name="Schiex T."/>
            <person name="Thomas J."/>
            <person name="Vandecasteele C."/>
            <person name="Vares D."/>
            <person name="Vear F."/>
            <person name="Vautrin S."/>
            <person name="Crespi M."/>
            <person name="Mangin B."/>
            <person name="Burke J.M."/>
            <person name="Salse J."/>
            <person name="Munos S."/>
            <person name="Vincourt P."/>
            <person name="Rieseberg L.H."/>
            <person name="Langlade N.B."/>
        </authorList>
    </citation>
    <scope>NUCLEOTIDE SEQUENCE [LARGE SCALE GENOMIC DNA]</scope>
    <source>
        <strain evidence="10">cv. SF193</strain>
        <tissue evidence="8">Leaves</tissue>
    </source>
</reference>
<dbReference type="PANTHER" id="PTHR33076">
    <property type="entry name" value="NON-SPECIFIC LIPID-TRANSFER PROTEIN 2-RELATED"/>
    <property type="match status" value="1"/>
</dbReference>
<keyword evidence="6" id="KW-0732">Signal</keyword>
<dbReference type="InterPro" id="IPR000528">
    <property type="entry name" value="Plant_nsLTP"/>
</dbReference>
<gene>
    <name evidence="9" type="ORF">HannXRQ_Chr15g0463521</name>
    <name evidence="8" type="ORF">HanXRQr2_Chr15g0671891</name>
</gene>